<dbReference type="Gene3D" id="3.40.50.300">
    <property type="entry name" value="P-loop containing nucleotide triphosphate hydrolases"/>
    <property type="match status" value="2"/>
</dbReference>
<accession>A0A6J7DA96</accession>
<dbReference type="InterPro" id="IPR011528">
    <property type="entry name" value="NERD"/>
</dbReference>
<dbReference type="AlphaFoldDB" id="A0A6J7DA96"/>
<dbReference type="InterPro" id="IPR027785">
    <property type="entry name" value="UvrD-like_helicase_C"/>
</dbReference>
<evidence type="ECO:0000259" key="1">
    <source>
        <dbReference type="Pfam" id="PF08378"/>
    </source>
</evidence>
<dbReference type="GO" id="GO:0005524">
    <property type="term" value="F:ATP binding"/>
    <property type="evidence" value="ECO:0007669"/>
    <property type="project" value="InterPro"/>
</dbReference>
<organism evidence="3">
    <name type="scientific">freshwater metagenome</name>
    <dbReference type="NCBI Taxonomy" id="449393"/>
    <lineage>
        <taxon>unclassified sequences</taxon>
        <taxon>metagenomes</taxon>
        <taxon>ecological metagenomes</taxon>
    </lineage>
</organism>
<dbReference type="InterPro" id="IPR000212">
    <property type="entry name" value="DNA_helicase_UvrD/REP"/>
</dbReference>
<dbReference type="GO" id="GO:0003677">
    <property type="term" value="F:DNA binding"/>
    <property type="evidence" value="ECO:0007669"/>
    <property type="project" value="InterPro"/>
</dbReference>
<sequence length="581" mass="62640">MRLLGAGGGRHAPLSTETHDWLGRVTSPGCGPSITTCCALGVKTGRVAKLLPADFDLNGLEHSERRVCAAFVDGLDDSWSVVPNVPIYVDREDREIDIVLVSPTHGVIAVEVKGGVIAVNGGTWVQNGVALRKTPMAQVVAAKHCLVKRMRRIGIELNGLFMCHVVALPDVGSVPVNGLGPDAPNEIIFAKPQLAGPAAAIARLQHENGPIPLERLARFLSALRPDIVLDGGEGDTMQTTARHLDHATFIHLAAVRELDVNRRVLVTGGAGTGKTWLAVDWARRAVARGERTLVVCFNKPIAEQLQRSLDGTSAMVGTYHDIAVRLLEPQGFRVGASPTAEYWEHVPTEALAFHADKVGTPFDTIIIDEGQDIRPHWMESLELLLDPAGARRLLVTADPAQAIYVKPWRPPNGMIEMPLVHNLRNSRSIADLVRRLGGPEPMPNAPGRMPVSHITAGGRKEVRKRVRDTIARLTEAHGVPLCQIAVLTMHASVRDDLIADPPDGYQLVRWEDRCEEGVLCETVHRAKGLERTAVILVDASGEPDRTLLYVGASRAVSSLTLIGSPGLAHVAGMPEGVHSGM</sequence>
<evidence type="ECO:0000313" key="3">
    <source>
        <dbReference type="EMBL" id="CAB4864023.1"/>
    </source>
</evidence>
<dbReference type="InterPro" id="IPR027417">
    <property type="entry name" value="P-loop_NTPase"/>
</dbReference>
<name>A0A6J7DA96_9ZZZZ</name>
<protein>
    <submittedName>
        <fullName evidence="3">Unannotated protein</fullName>
    </submittedName>
</protein>
<dbReference type="SUPFAM" id="SSF52540">
    <property type="entry name" value="P-loop containing nucleoside triphosphate hydrolases"/>
    <property type="match status" value="1"/>
</dbReference>
<dbReference type="Pfam" id="PF08378">
    <property type="entry name" value="NERD"/>
    <property type="match status" value="1"/>
</dbReference>
<dbReference type="Pfam" id="PF13538">
    <property type="entry name" value="UvrD_C_2"/>
    <property type="match status" value="1"/>
</dbReference>
<dbReference type="EMBL" id="CAFBLP010000007">
    <property type="protein sequence ID" value="CAB4864023.1"/>
    <property type="molecule type" value="Genomic_DNA"/>
</dbReference>
<dbReference type="PANTHER" id="PTHR11070">
    <property type="entry name" value="UVRD / RECB / PCRA DNA HELICASE FAMILY MEMBER"/>
    <property type="match status" value="1"/>
</dbReference>
<gene>
    <name evidence="3" type="ORF">UFOPK3376_00429</name>
</gene>
<evidence type="ECO:0000259" key="2">
    <source>
        <dbReference type="Pfam" id="PF13538"/>
    </source>
</evidence>
<reference evidence="3" key="1">
    <citation type="submission" date="2020-05" db="EMBL/GenBank/DDBJ databases">
        <authorList>
            <person name="Chiriac C."/>
            <person name="Salcher M."/>
            <person name="Ghai R."/>
            <person name="Kavagutti S V."/>
        </authorList>
    </citation>
    <scope>NUCLEOTIDE SEQUENCE</scope>
</reference>
<feature type="domain" description="NERD" evidence="1">
    <location>
        <begin position="63"/>
        <end position="166"/>
    </location>
</feature>
<proteinExistence type="predicted"/>
<feature type="domain" description="UvrD-like helicase C-terminal" evidence="2">
    <location>
        <begin position="519"/>
        <end position="562"/>
    </location>
</feature>
<dbReference type="Pfam" id="PF13245">
    <property type="entry name" value="AAA_19"/>
    <property type="match status" value="1"/>
</dbReference>
<dbReference type="GO" id="GO:0003678">
    <property type="term" value="F:DNA helicase activity"/>
    <property type="evidence" value="ECO:0007669"/>
    <property type="project" value="InterPro"/>
</dbReference>